<dbReference type="Proteomes" id="UP000886808">
    <property type="component" value="Unassembled WGS sequence"/>
</dbReference>
<dbReference type="Pfam" id="PF11213">
    <property type="entry name" value="DUF3006"/>
    <property type="match status" value="1"/>
</dbReference>
<name>A0A9D1TGT3_9FIRM</name>
<reference evidence="1" key="2">
    <citation type="submission" date="2021-04" db="EMBL/GenBank/DDBJ databases">
        <authorList>
            <person name="Gilroy R."/>
        </authorList>
    </citation>
    <scope>NUCLEOTIDE SEQUENCE</scope>
    <source>
        <strain evidence="1">CHK193-4272</strain>
    </source>
</reference>
<organism evidence="1 2">
    <name type="scientific">Candidatus Butyricicoccus avistercoris</name>
    <dbReference type="NCBI Taxonomy" id="2838518"/>
    <lineage>
        <taxon>Bacteria</taxon>
        <taxon>Bacillati</taxon>
        <taxon>Bacillota</taxon>
        <taxon>Clostridia</taxon>
        <taxon>Eubacteriales</taxon>
        <taxon>Butyricicoccaceae</taxon>
        <taxon>Butyricicoccus</taxon>
    </lineage>
</organism>
<dbReference type="AlphaFoldDB" id="A0A9D1TGT3"/>
<dbReference type="EMBL" id="DXIE01000006">
    <property type="protein sequence ID" value="HIV61362.1"/>
    <property type="molecule type" value="Genomic_DNA"/>
</dbReference>
<accession>A0A9D1TGT3</accession>
<gene>
    <name evidence="1" type="ORF">H9746_00695</name>
</gene>
<proteinExistence type="predicted"/>
<reference evidence="1" key="1">
    <citation type="journal article" date="2021" name="PeerJ">
        <title>Extensive microbial diversity within the chicken gut microbiome revealed by metagenomics and culture.</title>
        <authorList>
            <person name="Gilroy R."/>
            <person name="Ravi A."/>
            <person name="Getino M."/>
            <person name="Pursley I."/>
            <person name="Horton D.L."/>
            <person name="Alikhan N.F."/>
            <person name="Baker D."/>
            <person name="Gharbi K."/>
            <person name="Hall N."/>
            <person name="Watson M."/>
            <person name="Adriaenssens E.M."/>
            <person name="Foster-Nyarko E."/>
            <person name="Jarju S."/>
            <person name="Secka A."/>
            <person name="Antonio M."/>
            <person name="Oren A."/>
            <person name="Chaudhuri R.R."/>
            <person name="La Ragione R."/>
            <person name="Hildebrand F."/>
            <person name="Pallen M.J."/>
        </authorList>
    </citation>
    <scope>NUCLEOTIDE SEQUENCE</scope>
    <source>
        <strain evidence="1">CHK193-4272</strain>
    </source>
</reference>
<evidence type="ECO:0000313" key="2">
    <source>
        <dbReference type="Proteomes" id="UP000886808"/>
    </source>
</evidence>
<evidence type="ECO:0000313" key="1">
    <source>
        <dbReference type="EMBL" id="HIV61362.1"/>
    </source>
</evidence>
<sequence>MKQKAVVDRFEGEFVVLELDNGGYINIPRVNCPEMAGEGMVVWYEDNRILCIDEEETARRDYDFQARFERILGCNK</sequence>
<dbReference type="InterPro" id="IPR021377">
    <property type="entry name" value="DUF3006"/>
</dbReference>
<comment type="caution">
    <text evidence="1">The sequence shown here is derived from an EMBL/GenBank/DDBJ whole genome shotgun (WGS) entry which is preliminary data.</text>
</comment>
<protein>
    <submittedName>
        <fullName evidence="1">DUF3006 domain-containing protein</fullName>
    </submittedName>
</protein>